<protein>
    <submittedName>
        <fullName evidence="2">Uncharacterized protein</fullName>
    </submittedName>
</protein>
<dbReference type="AlphaFoldDB" id="F5XY50"/>
<accession>F5XY50</accession>
<dbReference type="Proteomes" id="UP000008385">
    <property type="component" value="Chromosome"/>
</dbReference>
<dbReference type="KEGG" id="rta:Rta_32630"/>
<dbReference type="HOGENOM" id="CLU_077649_0_0_4"/>
<feature type="region of interest" description="Disordered" evidence="1">
    <location>
        <begin position="1"/>
        <end position="27"/>
    </location>
</feature>
<evidence type="ECO:0000313" key="3">
    <source>
        <dbReference type="Proteomes" id="UP000008385"/>
    </source>
</evidence>
<reference evidence="3" key="1">
    <citation type="submission" date="2006-01" db="EMBL/GenBank/DDBJ databases">
        <title>Genome of the cyst-dividing bacterium Ramlibacter tataouinensis.</title>
        <authorList>
            <person name="Barakat M."/>
            <person name="Ortet P."/>
            <person name="De Luca G."/>
            <person name="Jourlin-Castelli C."/>
            <person name="Ansaldi M."/>
            <person name="Py B."/>
            <person name="Fichant G."/>
            <person name="Coutinho P."/>
            <person name="Voulhoux R."/>
            <person name="Bastien O."/>
            <person name="Roy S."/>
            <person name="Marechal E."/>
            <person name="Henrissat B."/>
            <person name="Quentin Y."/>
            <person name="Noirot P."/>
            <person name="Filloux A."/>
            <person name="Mejean V."/>
            <person name="DuBow M."/>
            <person name="Barras F."/>
            <person name="Heulin T."/>
        </authorList>
    </citation>
    <scope>NUCLEOTIDE SEQUENCE [LARGE SCALE GENOMIC DNA]</scope>
    <source>
        <strain evidence="3">ATCC BAA-407 / DSM 14655 / LMG 21543 / TTB310</strain>
    </source>
</reference>
<gene>
    <name evidence="2" type="ordered locus">Rta_32630</name>
</gene>
<reference evidence="2 3" key="2">
    <citation type="journal article" date="2011" name="PLoS ONE">
        <title>The Cyst-Dividing Bacterium Ramlibacter tataouinensis TTB310 Genome Reveals a Well-Stocked Toolbox for Adaptation to a Desert Environment.</title>
        <authorList>
            <person name="De Luca G."/>
            <person name="Barakat M."/>
            <person name="Ortet P."/>
            <person name="Fochesato S."/>
            <person name="Jourlin-Castelli C."/>
            <person name="Ansaldi M."/>
            <person name="Py B."/>
            <person name="Fichant G."/>
            <person name="Coutinho P.M."/>
            <person name="Voulhoux R."/>
            <person name="Bastien O."/>
            <person name="Marechal E."/>
            <person name="Henrissat B."/>
            <person name="Quentin Y."/>
            <person name="Noirot P."/>
            <person name="Filloux A."/>
            <person name="Mejean V."/>
            <person name="Dubow M.S."/>
            <person name="Barras F."/>
            <person name="Barbe V."/>
            <person name="Weissenbach J."/>
            <person name="Mihalcescu I."/>
            <person name="Vermeglio A."/>
            <person name="Achouak W."/>
            <person name="Heulin T."/>
        </authorList>
    </citation>
    <scope>NUCLEOTIDE SEQUENCE [LARGE SCALE GENOMIC DNA]</scope>
    <source>
        <strain evidence="3">ATCC BAA-407 / DSM 14655 / LMG 21543 / TTB310</strain>
    </source>
</reference>
<dbReference type="eggNOG" id="ENOG5030KRK">
    <property type="taxonomic scope" value="Bacteria"/>
</dbReference>
<dbReference type="EMBL" id="CP000245">
    <property type="protein sequence ID" value="AEG94375.1"/>
    <property type="molecule type" value="Genomic_DNA"/>
</dbReference>
<evidence type="ECO:0000256" key="1">
    <source>
        <dbReference type="SAM" id="MobiDB-lite"/>
    </source>
</evidence>
<evidence type="ECO:0000313" key="2">
    <source>
        <dbReference type="EMBL" id="AEG94375.1"/>
    </source>
</evidence>
<keyword evidence="3" id="KW-1185">Reference proteome</keyword>
<organism evidence="2 3">
    <name type="scientific">Ramlibacter tataouinensis (strain ATCC BAA-407 / DSM 14655 / LMG 21543 / TTB310)</name>
    <dbReference type="NCBI Taxonomy" id="365046"/>
    <lineage>
        <taxon>Bacteria</taxon>
        <taxon>Pseudomonadati</taxon>
        <taxon>Pseudomonadota</taxon>
        <taxon>Betaproteobacteria</taxon>
        <taxon>Burkholderiales</taxon>
        <taxon>Comamonadaceae</taxon>
        <taxon>Ramlibacter</taxon>
    </lineage>
</organism>
<sequence length="212" mass="23101">MDDTTVTGRGKRTAQLSTAAERTAAGDHRARLDPQLKAGIAEGWQASVTVPVIGGSASRATSGDVRLGLQGKFNDEAGWLPSLGASLRLDLPTGRDSEGLDTRFKLLATKTLAERHRVHLNALLENNQEPRPNERSNRRGLVVGYDVQLRGGTLLLADYVVEQARERGRHDRLLEAGLRQKVGEGVLGFGVGAGLRDSATDWRLRVSWQQEF</sequence>
<proteinExistence type="predicted"/>
<name>F5XY50_RAMTT</name>